<keyword evidence="5" id="KW-0998">Cell outer membrane</keyword>
<evidence type="ECO:0000259" key="6">
    <source>
        <dbReference type="Pfam" id="PF07980"/>
    </source>
</evidence>
<feature type="domain" description="RagB/SusD" evidence="6">
    <location>
        <begin position="322"/>
        <end position="597"/>
    </location>
</feature>
<gene>
    <name evidence="8" type="ORF">AAE02nite_46360</name>
</gene>
<dbReference type="GO" id="GO:0009279">
    <property type="term" value="C:cell outer membrane"/>
    <property type="evidence" value="ECO:0007669"/>
    <property type="project" value="UniProtKB-SubCell"/>
</dbReference>
<dbReference type="OrthoDB" id="5694214at2"/>
<dbReference type="Gene3D" id="1.25.40.390">
    <property type="match status" value="1"/>
</dbReference>
<evidence type="ECO:0000256" key="1">
    <source>
        <dbReference type="ARBA" id="ARBA00004442"/>
    </source>
</evidence>
<keyword evidence="3" id="KW-0732">Signal</keyword>
<evidence type="ECO:0000313" key="8">
    <source>
        <dbReference type="EMBL" id="GEO06972.1"/>
    </source>
</evidence>
<reference evidence="8 9" key="1">
    <citation type="submission" date="2019-07" db="EMBL/GenBank/DDBJ databases">
        <title>Whole genome shotgun sequence of Adhaeribacter aerolatus NBRC 106133.</title>
        <authorList>
            <person name="Hosoyama A."/>
            <person name="Uohara A."/>
            <person name="Ohji S."/>
            <person name="Ichikawa N."/>
        </authorList>
    </citation>
    <scope>NUCLEOTIDE SEQUENCE [LARGE SCALE GENOMIC DNA]</scope>
    <source>
        <strain evidence="8 9">NBRC 106133</strain>
    </source>
</reference>
<dbReference type="Pfam" id="PF07980">
    <property type="entry name" value="SusD_RagB"/>
    <property type="match status" value="1"/>
</dbReference>
<dbReference type="SUPFAM" id="SSF48452">
    <property type="entry name" value="TPR-like"/>
    <property type="match status" value="1"/>
</dbReference>
<evidence type="ECO:0000256" key="3">
    <source>
        <dbReference type="ARBA" id="ARBA00022729"/>
    </source>
</evidence>
<name>A0A512B4U9_9BACT</name>
<dbReference type="PROSITE" id="PS51257">
    <property type="entry name" value="PROKAR_LIPOPROTEIN"/>
    <property type="match status" value="1"/>
</dbReference>
<keyword evidence="4" id="KW-0472">Membrane</keyword>
<organism evidence="8 9">
    <name type="scientific">Adhaeribacter aerolatus</name>
    <dbReference type="NCBI Taxonomy" id="670289"/>
    <lineage>
        <taxon>Bacteria</taxon>
        <taxon>Pseudomonadati</taxon>
        <taxon>Bacteroidota</taxon>
        <taxon>Cytophagia</taxon>
        <taxon>Cytophagales</taxon>
        <taxon>Hymenobacteraceae</taxon>
        <taxon>Adhaeribacter</taxon>
    </lineage>
</organism>
<proteinExistence type="inferred from homology"/>
<protein>
    <submittedName>
        <fullName evidence="8">Membrane protein</fullName>
    </submittedName>
</protein>
<dbReference type="InterPro" id="IPR033985">
    <property type="entry name" value="SusD-like_N"/>
</dbReference>
<evidence type="ECO:0000256" key="2">
    <source>
        <dbReference type="ARBA" id="ARBA00006275"/>
    </source>
</evidence>
<accession>A0A512B4U9</accession>
<comment type="caution">
    <text evidence="8">The sequence shown here is derived from an EMBL/GenBank/DDBJ whole genome shotgun (WGS) entry which is preliminary data.</text>
</comment>
<dbReference type="EMBL" id="BJYS01000047">
    <property type="protein sequence ID" value="GEO06972.1"/>
    <property type="molecule type" value="Genomic_DNA"/>
</dbReference>
<dbReference type="Proteomes" id="UP000321532">
    <property type="component" value="Unassembled WGS sequence"/>
</dbReference>
<dbReference type="InterPro" id="IPR012944">
    <property type="entry name" value="SusD_RagB_dom"/>
</dbReference>
<dbReference type="Pfam" id="PF14322">
    <property type="entry name" value="SusD-like_3"/>
    <property type="match status" value="1"/>
</dbReference>
<dbReference type="InterPro" id="IPR011990">
    <property type="entry name" value="TPR-like_helical_dom_sf"/>
</dbReference>
<keyword evidence="9" id="KW-1185">Reference proteome</keyword>
<feature type="domain" description="SusD-like N-terminal" evidence="7">
    <location>
        <begin position="26"/>
        <end position="225"/>
    </location>
</feature>
<dbReference type="AlphaFoldDB" id="A0A512B4U9"/>
<dbReference type="CDD" id="cd08977">
    <property type="entry name" value="SusD"/>
    <property type="match status" value="1"/>
</dbReference>
<comment type="subcellular location">
    <subcellularLocation>
        <location evidence="1">Cell outer membrane</location>
    </subcellularLocation>
</comment>
<evidence type="ECO:0000259" key="7">
    <source>
        <dbReference type="Pfam" id="PF14322"/>
    </source>
</evidence>
<comment type="similarity">
    <text evidence="2">Belongs to the SusD family.</text>
</comment>
<evidence type="ECO:0000313" key="9">
    <source>
        <dbReference type="Proteomes" id="UP000321532"/>
    </source>
</evidence>
<evidence type="ECO:0000256" key="5">
    <source>
        <dbReference type="ARBA" id="ARBA00023237"/>
    </source>
</evidence>
<evidence type="ECO:0000256" key="4">
    <source>
        <dbReference type="ARBA" id="ARBA00023136"/>
    </source>
</evidence>
<sequence length="597" mass="67556">MIMKKRIYQILIACALAGSTSCDTEFLDKPPVDKFSDTAVWQDPALAKTFVNNIYLGIPIPWTALMLSSTTDESMAVWDWESSNVTKSQITPSYMAIFDPSFWTSSLRDMTWNNSYKNIRACNLFLEKIDGVPFDDPKQKDALKGEVLFLRAYFYHQLVSLYGGVPLINKAYTLTDEFTAPRESYENSIKFIAEECDKAAALLPASGDKARATKGAALALKSRALLYAASDLFNSNASWAGNFTNKELVGYTGGNRQARWQAAKDAAKAVIDLGLYNLYGGENPGSADVASKNYAGLFLNNGNSEDIMLQFWDVAHDNAWDRGNPGLFNGPNGWHNWGGNTPIGQLADSYEMQDGTKFNWTNPLHKADPYVNRDPRFYASILYEGASWRIRPADVRGSEPRGLVQVGFYKRADGTTVPGYDTKKSPIEDWNGGSTGYYLRKFIDPNIDHQYNKQQLPWRRFRYAEILLNYAEACLGLGQETEARTYINKVRARVGMPPVTESGTALLERYRNERRVELAYEEHRYYDVRRWMIAPQAYENATGVEVNGTMNADGTITNRTYAVIKAQDRAWNPRFYFLPIKIDEMNRNNKLIQNPLY</sequence>